<reference evidence="3 4" key="1">
    <citation type="journal article" date="2018" name="IMA Fungus">
        <title>IMA Genome-F 9: Draft genome sequence of Annulohypoxylon stygium, Aspergillus mulundensis, Berkeleyomyces basicola (syn. Thielaviopsis basicola), Ceratocystis smalleyi, two Cercospora beticola strains, Coleophoma cylindrospora, Fusarium fracticaudum, Phialophora cf. hyalina, and Morchella septimelata.</title>
        <authorList>
            <person name="Wingfield B.D."/>
            <person name="Bills G.F."/>
            <person name="Dong Y."/>
            <person name="Huang W."/>
            <person name="Nel W.J."/>
            <person name="Swalarsk-Parry B.S."/>
            <person name="Vaghefi N."/>
            <person name="Wilken P.M."/>
            <person name="An Z."/>
            <person name="de Beer Z.W."/>
            <person name="De Vos L."/>
            <person name="Chen L."/>
            <person name="Duong T.A."/>
            <person name="Gao Y."/>
            <person name="Hammerbacher A."/>
            <person name="Kikkert J.R."/>
            <person name="Li Y."/>
            <person name="Li H."/>
            <person name="Li K."/>
            <person name="Li Q."/>
            <person name="Liu X."/>
            <person name="Ma X."/>
            <person name="Naidoo K."/>
            <person name="Pethybridge S.J."/>
            <person name="Sun J."/>
            <person name="Steenkamp E.T."/>
            <person name="van der Nest M.A."/>
            <person name="van Wyk S."/>
            <person name="Wingfield M.J."/>
            <person name="Xiong C."/>
            <person name="Yue Q."/>
            <person name="Zhang X."/>
        </authorList>
    </citation>
    <scope>NUCLEOTIDE SEQUENCE [LARGE SCALE GENOMIC DNA]</scope>
    <source>
        <strain evidence="3 4">BP6252</strain>
    </source>
</reference>
<accession>A0A3D8R6W3</accession>
<protein>
    <recommendedName>
        <fullName evidence="2">SRR1-like domain-containing protein</fullName>
    </recommendedName>
</protein>
<feature type="domain" description="SRR1-like" evidence="2">
    <location>
        <begin position="38"/>
        <end position="195"/>
    </location>
</feature>
<proteinExistence type="predicted"/>
<dbReference type="AlphaFoldDB" id="A0A3D8R6W3"/>
<dbReference type="Proteomes" id="UP000256645">
    <property type="component" value="Unassembled WGS sequence"/>
</dbReference>
<dbReference type="InterPro" id="IPR012942">
    <property type="entry name" value="SRR1-like"/>
</dbReference>
<dbReference type="PANTHER" id="PTHR42080">
    <property type="entry name" value="SRR1 DOMAIN-CONTAINING PROTEIN"/>
    <property type="match status" value="1"/>
</dbReference>
<evidence type="ECO:0000256" key="1">
    <source>
        <dbReference type="SAM" id="MobiDB-lite"/>
    </source>
</evidence>
<keyword evidence="4" id="KW-1185">Reference proteome</keyword>
<feature type="region of interest" description="Disordered" evidence="1">
    <location>
        <begin position="289"/>
        <end position="309"/>
    </location>
</feature>
<comment type="caution">
    <text evidence="3">The sequence shown here is derived from an EMBL/GenBank/DDBJ whole genome shotgun (WGS) entry which is preliminary data.</text>
</comment>
<dbReference type="Pfam" id="PF07985">
    <property type="entry name" value="SRR1"/>
    <property type="match status" value="1"/>
</dbReference>
<name>A0A3D8R6W3_9HELO</name>
<evidence type="ECO:0000313" key="4">
    <source>
        <dbReference type="Proteomes" id="UP000256645"/>
    </source>
</evidence>
<gene>
    <name evidence="3" type="ORF">BP6252_08584</name>
</gene>
<evidence type="ECO:0000313" key="3">
    <source>
        <dbReference type="EMBL" id="RDW69564.1"/>
    </source>
</evidence>
<dbReference type="OrthoDB" id="10352860at2759"/>
<sequence length="309" mass="34478">MASEPQTTTSAIKIEFEEVQAAYRETHEFTALQQQLRELQRHHRLKRIGNIVVLGTGSPQDPDLEKKTKALLQFAIVLALATELEFHNHALDTATSGWLNDSSRKCHDSFTVVVQDEKFIESDVEFLASLGITCVGHGKALKSITSETLLYAVGTYPGVFKKVCQGSWPAAIISCTIEGAIKASRKEGQAYTHAEKNDVRDMVQDCEQQPFAGLSTSSNQQRVIIYWRKSTRKSVQRSPRNYAQRFMEMLQSPHPYACIEPNRNLPTRTRSDSSPNPFSLLSAVSYLTEQSFRPSKRPGSLKSGAARSA</sequence>
<evidence type="ECO:0000259" key="2">
    <source>
        <dbReference type="Pfam" id="PF07985"/>
    </source>
</evidence>
<organism evidence="3 4">
    <name type="scientific">Coleophoma cylindrospora</name>
    <dbReference type="NCBI Taxonomy" id="1849047"/>
    <lineage>
        <taxon>Eukaryota</taxon>
        <taxon>Fungi</taxon>
        <taxon>Dikarya</taxon>
        <taxon>Ascomycota</taxon>
        <taxon>Pezizomycotina</taxon>
        <taxon>Leotiomycetes</taxon>
        <taxon>Helotiales</taxon>
        <taxon>Dermateaceae</taxon>
        <taxon>Coleophoma</taxon>
    </lineage>
</organism>
<dbReference type="EMBL" id="PDLM01000009">
    <property type="protein sequence ID" value="RDW69564.1"/>
    <property type="molecule type" value="Genomic_DNA"/>
</dbReference>
<dbReference type="STRING" id="1849047.A0A3D8R6W3"/>
<dbReference type="PANTHER" id="PTHR42080:SF1">
    <property type="entry name" value="SRR1-LIKE DOMAIN-CONTAINING PROTEIN"/>
    <property type="match status" value="1"/>
</dbReference>